<dbReference type="PANTHER" id="PTHR24359">
    <property type="entry name" value="SERINE/THREONINE-PROTEIN KINASE SBK1"/>
    <property type="match status" value="1"/>
</dbReference>
<feature type="compositionally biased region" description="Polar residues" evidence="1">
    <location>
        <begin position="443"/>
        <end position="460"/>
    </location>
</feature>
<keyword evidence="3" id="KW-0418">Kinase</keyword>
<dbReference type="SMART" id="SM00220">
    <property type="entry name" value="S_TKc"/>
    <property type="match status" value="1"/>
</dbReference>
<dbReference type="Gene3D" id="1.10.510.10">
    <property type="entry name" value="Transferase(Phosphotransferase) domain 1"/>
    <property type="match status" value="1"/>
</dbReference>
<accession>A0A8H4NW97</accession>
<evidence type="ECO:0000313" key="4">
    <source>
        <dbReference type="Proteomes" id="UP000605986"/>
    </source>
</evidence>
<evidence type="ECO:0000256" key="1">
    <source>
        <dbReference type="SAM" id="MobiDB-lite"/>
    </source>
</evidence>
<gene>
    <name evidence="3" type="ORF">F53441_6719</name>
</gene>
<comment type="caution">
    <text evidence="3">The sequence shown here is derived from an EMBL/GenBank/DDBJ whole genome shotgun (WGS) entry which is preliminary data.</text>
</comment>
<reference evidence="3" key="1">
    <citation type="submission" date="2020-01" db="EMBL/GenBank/DDBJ databases">
        <title>Identification and distribution of gene clusters putatively required for synthesis of sphingolipid metabolism inhibitors in phylogenetically diverse species of the filamentous fungus Fusarium.</title>
        <authorList>
            <person name="Kim H.-S."/>
            <person name="Busman M."/>
            <person name="Brown D.W."/>
            <person name="Divon H."/>
            <person name="Uhlig S."/>
            <person name="Proctor R.H."/>
        </authorList>
    </citation>
    <scope>NUCLEOTIDE SEQUENCE</scope>
    <source>
        <strain evidence="3">NRRL 53441</strain>
    </source>
</reference>
<dbReference type="OrthoDB" id="1046782at2759"/>
<sequence length="460" mass="52380">MAAHPGGSLKALLKAKRIRNDGKTFIPVGAIRSLCKRAAVLNELHDEGCADYVCDPEKPALKIFATLILHDRLDCISKFRDAGINDGDLPLGSTEQRTELWSCRSPDKQPIASFRYPEDDDLIKWFYNTQWSVHVPFLDLNGTHHRFERGTLMPWKFLDKYIDPGGFADVQKLEIHPDHYSGTQHSTFALKTIRNTTDRIAFIQEIDALRKIRRGPHLVELLATIEIDVENRFMLIFPWAEGRSLKNMMGQDKRQICDPFNLTSQDLLQWVVTQCRGLIAALETIHYAHLGSRDPGEKDYGVHFDIKPDNILYFSQETDKSPFGTLKIADCGLTTFYSRNSRSKKRNWASFPGSLTYRSPEHDIRHVMSKKVDVWAMGCVFTELLTWAILPHGSLHRYSRSSSRSSSRGPSRRPVKEFKLARFREPTDTSSSSADDSPEDNFFSKNFGTPKLKNSVSQSG</sequence>
<name>A0A8H4NW97_9HYPO</name>
<evidence type="ECO:0000259" key="2">
    <source>
        <dbReference type="PROSITE" id="PS50011"/>
    </source>
</evidence>
<dbReference type="GO" id="GO:0005524">
    <property type="term" value="F:ATP binding"/>
    <property type="evidence" value="ECO:0007669"/>
    <property type="project" value="InterPro"/>
</dbReference>
<feature type="compositionally biased region" description="Low complexity" evidence="1">
    <location>
        <begin position="400"/>
        <end position="409"/>
    </location>
</feature>
<dbReference type="InterPro" id="IPR011009">
    <property type="entry name" value="Kinase-like_dom_sf"/>
</dbReference>
<evidence type="ECO:0000313" key="3">
    <source>
        <dbReference type="EMBL" id="KAF4450120.1"/>
    </source>
</evidence>
<dbReference type="GO" id="GO:0004674">
    <property type="term" value="F:protein serine/threonine kinase activity"/>
    <property type="evidence" value="ECO:0007669"/>
    <property type="project" value="UniProtKB-KW"/>
</dbReference>
<keyword evidence="3" id="KW-0808">Transferase</keyword>
<dbReference type="CDD" id="cd00180">
    <property type="entry name" value="PKc"/>
    <property type="match status" value="1"/>
</dbReference>
<keyword evidence="4" id="KW-1185">Reference proteome</keyword>
<feature type="region of interest" description="Disordered" evidence="1">
    <location>
        <begin position="398"/>
        <end position="460"/>
    </location>
</feature>
<dbReference type="AlphaFoldDB" id="A0A8H4NW97"/>
<dbReference type="Pfam" id="PF00069">
    <property type="entry name" value="Pkinase"/>
    <property type="match status" value="1"/>
</dbReference>
<dbReference type="PROSITE" id="PS50011">
    <property type="entry name" value="PROTEIN_KINASE_DOM"/>
    <property type="match status" value="1"/>
</dbReference>
<feature type="domain" description="Protein kinase" evidence="2">
    <location>
        <begin position="156"/>
        <end position="460"/>
    </location>
</feature>
<dbReference type="PANTHER" id="PTHR24359:SF37">
    <property type="entry name" value="PROTEIN KINASE DOMAIN-CONTAINING PROTEIN"/>
    <property type="match status" value="1"/>
</dbReference>
<dbReference type="InterPro" id="IPR000719">
    <property type="entry name" value="Prot_kinase_dom"/>
</dbReference>
<dbReference type="EMBL" id="JAADJG010000258">
    <property type="protein sequence ID" value="KAF4450120.1"/>
    <property type="molecule type" value="Genomic_DNA"/>
</dbReference>
<feature type="compositionally biased region" description="Basic and acidic residues" evidence="1">
    <location>
        <begin position="414"/>
        <end position="427"/>
    </location>
</feature>
<proteinExistence type="predicted"/>
<organism evidence="3 4">
    <name type="scientific">Fusarium austroafricanum</name>
    <dbReference type="NCBI Taxonomy" id="2364996"/>
    <lineage>
        <taxon>Eukaryota</taxon>
        <taxon>Fungi</taxon>
        <taxon>Dikarya</taxon>
        <taxon>Ascomycota</taxon>
        <taxon>Pezizomycotina</taxon>
        <taxon>Sordariomycetes</taxon>
        <taxon>Hypocreomycetidae</taxon>
        <taxon>Hypocreales</taxon>
        <taxon>Nectriaceae</taxon>
        <taxon>Fusarium</taxon>
        <taxon>Fusarium concolor species complex</taxon>
    </lineage>
</organism>
<dbReference type="SUPFAM" id="SSF56112">
    <property type="entry name" value="Protein kinase-like (PK-like)"/>
    <property type="match status" value="1"/>
</dbReference>
<keyword evidence="3" id="KW-0723">Serine/threonine-protein kinase</keyword>
<protein>
    <submittedName>
        <fullName evidence="3">Serine/threonine protein kinase</fullName>
    </submittedName>
</protein>
<dbReference type="Proteomes" id="UP000605986">
    <property type="component" value="Unassembled WGS sequence"/>
</dbReference>